<feature type="region of interest" description="Disordered" evidence="1">
    <location>
        <begin position="90"/>
        <end position="206"/>
    </location>
</feature>
<feature type="compositionally biased region" description="Basic and acidic residues" evidence="1">
    <location>
        <begin position="241"/>
        <end position="253"/>
    </location>
</feature>
<feature type="compositionally biased region" description="Acidic residues" evidence="1">
    <location>
        <begin position="837"/>
        <end position="852"/>
    </location>
</feature>
<feature type="compositionally biased region" description="Polar residues" evidence="1">
    <location>
        <begin position="930"/>
        <end position="943"/>
    </location>
</feature>
<feature type="region of interest" description="Disordered" evidence="1">
    <location>
        <begin position="452"/>
        <end position="507"/>
    </location>
</feature>
<dbReference type="AlphaFoldDB" id="A0AAD9MAD6"/>
<dbReference type="EMBL" id="JAQQPM010000001">
    <property type="protein sequence ID" value="KAK2067860.1"/>
    <property type="molecule type" value="Genomic_DNA"/>
</dbReference>
<reference evidence="2" key="1">
    <citation type="journal article" date="2023" name="Mol. Plant Microbe Interact.">
        <title>Elucidating the Obligate Nature and Biological Capacity of an Invasive Fungal Corn Pathogen.</title>
        <authorList>
            <person name="MacCready J.S."/>
            <person name="Roggenkamp E.M."/>
            <person name="Gdanetz K."/>
            <person name="Chilvers M.I."/>
        </authorList>
    </citation>
    <scope>NUCLEOTIDE SEQUENCE</scope>
    <source>
        <strain evidence="2">PM02</strain>
    </source>
</reference>
<feature type="compositionally biased region" description="Low complexity" evidence="1">
    <location>
        <begin position="193"/>
        <end position="204"/>
    </location>
</feature>
<evidence type="ECO:0000313" key="2">
    <source>
        <dbReference type="EMBL" id="KAK2067860.1"/>
    </source>
</evidence>
<sequence length="961" mass="105076">MLPTEPELTVQRRPLGSLSSSTHRPRESCQQVHLVRRRPICTSPPVSSGRLSRTFPRHRNKRVVAMSSRRDLPQKAAEAVAKKRPSAFPLTLLPPAFPDAPAPEDRPGKKHTGGSAGNKYAASTASTASRGLRKYQSMATIASGARSTRSSTHSGETLPPMPEASTTMLRSEHVPLPPPGAQTHQATTRLKPSQTMSSTSSTSTVRASEWYADQAQAGEGQAKAKARAYDAAPTPLRRKKSLPDVRRLDDRSGSVDGAQYARFRRDESPPPPVPRFNPEDWVGRGEVPIASRTHYCGVSHLDMGATARRGLPPRGRNVSSPIRPCVPVGYRGDDPYRGNSGNSSSSNSQARYVPSPTSPNLPLGHHGGGPYHGSNSRHLWSPTSPTSPSLPISPSFPLEYQDDGHGRVPVRQGVPAGFLLTHHAPLRSQPPARDLPPVPGLKAADPYVAAPSRTQPARVPPIHPSALPQVPPPDLGDHPALRGAAGPWAPGTLDPPVPEDSAGREAVVWPPPYDRITELTWESPPIRDRDPDESRDRADLAFKQARAHLVRISAQLVSANDVDSAYFRLPDRVRFRVMTFVLGPDGGGTVKPVRLNKMTYLSAVWPRDAFDSLEHVLRQHARVLRASFGFHLDAMATLLTTRRFHVVCTPFTTRTLQPASGAWLERFGRLMQYVTLETDLTVLHPHPRQARVHGAEADVVGLALGLTGPVRDQVARFVDVVQQGRFEPMENFQLMVRRYWDGPEPEPAMARMRLTWVLGPLFRAPSGLAMSMAVVGAGFDYTADMLRYFALDFVKYTKAKKNKEKDGKEKDGKEKDGKEKDGKEKDGKEKDGKDGDDKDGDDKDGDDKDGEDPDGKKKVDKKKDEEDRGRSFLNRPSMLWPAMAGQRAASEFQDNGIRVVEYGTDLRGSRVLGPDEYKYGCARERVVSVASSAQTEQSAVSQDTGSTPTASSASASWLEVA</sequence>
<feature type="compositionally biased region" description="Pro residues" evidence="1">
    <location>
        <begin position="458"/>
        <end position="474"/>
    </location>
</feature>
<feature type="region of interest" description="Disordered" evidence="1">
    <location>
        <begin position="801"/>
        <end position="880"/>
    </location>
</feature>
<feature type="region of interest" description="Disordered" evidence="1">
    <location>
        <begin position="227"/>
        <end position="281"/>
    </location>
</feature>
<feature type="compositionally biased region" description="Basic and acidic residues" evidence="1">
    <location>
        <begin position="853"/>
        <end position="870"/>
    </location>
</feature>
<protein>
    <submittedName>
        <fullName evidence="2">Uncharacterized protein</fullName>
    </submittedName>
</protein>
<feature type="compositionally biased region" description="Basic and acidic residues" evidence="1">
    <location>
        <begin position="803"/>
        <end position="836"/>
    </location>
</feature>
<feature type="region of interest" description="Disordered" evidence="1">
    <location>
        <begin position="307"/>
        <end position="397"/>
    </location>
</feature>
<dbReference type="Proteomes" id="UP001217918">
    <property type="component" value="Unassembled WGS sequence"/>
</dbReference>
<evidence type="ECO:0000313" key="3">
    <source>
        <dbReference type="Proteomes" id="UP001217918"/>
    </source>
</evidence>
<feature type="compositionally biased region" description="Polar residues" evidence="1">
    <location>
        <begin position="137"/>
        <end position="155"/>
    </location>
</feature>
<name>A0AAD9MAD6_9PEZI</name>
<proteinExistence type="predicted"/>
<gene>
    <name evidence="2" type="ORF">P8C59_001565</name>
</gene>
<evidence type="ECO:0000256" key="1">
    <source>
        <dbReference type="SAM" id="MobiDB-lite"/>
    </source>
</evidence>
<feature type="compositionally biased region" description="Low complexity" evidence="1">
    <location>
        <begin position="944"/>
        <end position="961"/>
    </location>
</feature>
<feature type="compositionally biased region" description="Polar residues" evidence="1">
    <location>
        <begin position="182"/>
        <end position="192"/>
    </location>
</feature>
<feature type="compositionally biased region" description="Low complexity" evidence="1">
    <location>
        <begin position="338"/>
        <end position="348"/>
    </location>
</feature>
<feature type="region of interest" description="Disordered" evidence="1">
    <location>
        <begin position="930"/>
        <end position="961"/>
    </location>
</feature>
<keyword evidence="3" id="KW-1185">Reference proteome</keyword>
<organism evidence="2 3">
    <name type="scientific">Phyllachora maydis</name>
    <dbReference type="NCBI Taxonomy" id="1825666"/>
    <lineage>
        <taxon>Eukaryota</taxon>
        <taxon>Fungi</taxon>
        <taxon>Dikarya</taxon>
        <taxon>Ascomycota</taxon>
        <taxon>Pezizomycotina</taxon>
        <taxon>Sordariomycetes</taxon>
        <taxon>Sordariomycetidae</taxon>
        <taxon>Phyllachorales</taxon>
        <taxon>Phyllachoraceae</taxon>
        <taxon>Phyllachora</taxon>
    </lineage>
</organism>
<accession>A0AAD9MAD6</accession>
<comment type="caution">
    <text evidence="2">The sequence shown here is derived from an EMBL/GenBank/DDBJ whole genome shotgun (WGS) entry which is preliminary data.</text>
</comment>
<feature type="compositionally biased region" description="Low complexity" evidence="1">
    <location>
        <begin position="372"/>
        <end position="397"/>
    </location>
</feature>
<feature type="region of interest" description="Disordered" evidence="1">
    <location>
        <begin position="1"/>
        <end position="31"/>
    </location>
</feature>